<dbReference type="PANTHER" id="PTHR45458">
    <property type="entry name" value="SHORT-CHAIN DEHYDROGENASE/REDUCTASE SDR"/>
    <property type="match status" value="1"/>
</dbReference>
<reference evidence="2 3" key="1">
    <citation type="submission" date="2017-12" db="EMBL/GenBank/DDBJ databases">
        <title>Sequencing, de novo assembly and annotation of complete genome of a new Thraustochytrid species, strain FCC1311.</title>
        <authorList>
            <person name="Sedici K."/>
            <person name="Godart F."/>
            <person name="Aiese Cigliano R."/>
            <person name="Sanseverino W."/>
            <person name="Barakat M."/>
            <person name="Ortet P."/>
            <person name="Marechal E."/>
            <person name="Cagnac O."/>
            <person name="Amato A."/>
        </authorList>
    </citation>
    <scope>NUCLEOTIDE SEQUENCE [LARGE SCALE GENOMIC DNA]</scope>
</reference>
<dbReference type="OrthoDB" id="5296at2759"/>
<protein>
    <submittedName>
        <fullName evidence="2">NADPH-dependent aldehyde reductase-like protein, chloroplastic</fullName>
    </submittedName>
</protein>
<keyword evidence="3" id="KW-1185">Reference proteome</keyword>
<evidence type="ECO:0000313" key="3">
    <source>
        <dbReference type="Proteomes" id="UP000241890"/>
    </source>
</evidence>
<gene>
    <name evidence="2" type="ORF">FCC1311_109022</name>
</gene>
<dbReference type="GO" id="GO:0016616">
    <property type="term" value="F:oxidoreductase activity, acting on the CH-OH group of donors, NAD or NADP as acceptor"/>
    <property type="evidence" value="ECO:0007669"/>
    <property type="project" value="TreeGrafter"/>
</dbReference>
<keyword evidence="1" id="KW-1133">Transmembrane helix</keyword>
<keyword evidence="1" id="KW-0472">Membrane</keyword>
<feature type="transmembrane region" description="Helical" evidence="1">
    <location>
        <begin position="15"/>
        <end position="34"/>
    </location>
</feature>
<dbReference type="Gene3D" id="3.40.50.720">
    <property type="entry name" value="NAD(P)-binding Rossmann-like Domain"/>
    <property type="match status" value="1"/>
</dbReference>
<evidence type="ECO:0000313" key="2">
    <source>
        <dbReference type="EMBL" id="GBG34680.1"/>
    </source>
</evidence>
<keyword evidence="1" id="KW-0812">Transmembrane</keyword>
<evidence type="ECO:0000256" key="1">
    <source>
        <dbReference type="SAM" id="Phobius"/>
    </source>
</evidence>
<organism evidence="2 3">
    <name type="scientific">Hondaea fermentalgiana</name>
    <dbReference type="NCBI Taxonomy" id="2315210"/>
    <lineage>
        <taxon>Eukaryota</taxon>
        <taxon>Sar</taxon>
        <taxon>Stramenopiles</taxon>
        <taxon>Bigyra</taxon>
        <taxon>Labyrinthulomycetes</taxon>
        <taxon>Thraustochytrida</taxon>
        <taxon>Thraustochytriidae</taxon>
        <taxon>Hondaea</taxon>
    </lineage>
</organism>
<comment type="caution">
    <text evidence="2">The sequence shown here is derived from an EMBL/GenBank/DDBJ whole genome shotgun (WGS) entry which is preliminary data.</text>
</comment>
<dbReference type="Proteomes" id="UP000241890">
    <property type="component" value="Unassembled WGS sequence"/>
</dbReference>
<dbReference type="PANTHER" id="PTHR45458:SF2">
    <property type="entry name" value="OXIDOREDUCTASE, SHORT CHAIN DEHYDROGENASE_REDUCTASE FAMILY SUPERFAMILY (AFU_ORTHOLOGUE AFUA_3G13450)"/>
    <property type="match status" value="1"/>
</dbReference>
<dbReference type="SUPFAM" id="SSF51735">
    <property type="entry name" value="NAD(P)-binding Rossmann-fold domains"/>
    <property type="match status" value="1"/>
</dbReference>
<dbReference type="PRINTS" id="PR00081">
    <property type="entry name" value="GDHRDH"/>
</dbReference>
<dbReference type="InterPro" id="IPR002347">
    <property type="entry name" value="SDR_fam"/>
</dbReference>
<dbReference type="InterPro" id="IPR052184">
    <property type="entry name" value="SDR_enzymes"/>
</dbReference>
<dbReference type="Pfam" id="PF00106">
    <property type="entry name" value="adh_short"/>
    <property type="match status" value="1"/>
</dbReference>
<dbReference type="AlphaFoldDB" id="A0A2R5GV07"/>
<sequence>MSQTPQQTTMSTTELGLAGGLGAALGGLAVYFALRRGGGASKVKFSMADQKKRFATAKKKNLKRVLDIDSVFEPSKLRGKRVLVVGASRGLGLEVAQAAAAAGAEAIGTVRSPNKDVSEAGLAQVIENVDVTSDEGMRTLVDSLKSPVDICIVVAGYFYGPVERLTDKSLNFKEEWKMIDICGIGPLRVANALVNNGRLREKGGRLAIVTSQAGSIEWREVQNPHGDNYGHHMSRACTNMMGRLLSFELKEKGIAVSLLHPGFNRTEMTKKYSEIWDEEGAVEPEVGAKRVLHEVNLMSMNNTGSFVNCEDGLLIPW</sequence>
<dbReference type="InterPro" id="IPR036291">
    <property type="entry name" value="NAD(P)-bd_dom_sf"/>
</dbReference>
<accession>A0A2R5GV07</accession>
<dbReference type="InParanoid" id="A0A2R5GV07"/>
<proteinExistence type="predicted"/>
<name>A0A2R5GV07_9STRA</name>
<dbReference type="EMBL" id="BEYU01000208">
    <property type="protein sequence ID" value="GBG34680.1"/>
    <property type="molecule type" value="Genomic_DNA"/>
</dbReference>